<name>A0A1I2CEX4_9MICO</name>
<dbReference type="EMBL" id="FONZ01000001">
    <property type="protein sequence ID" value="SFE66808.1"/>
    <property type="molecule type" value="Genomic_DNA"/>
</dbReference>
<accession>A0A1I2CEX4</accession>
<reference evidence="2" key="1">
    <citation type="submission" date="2016-10" db="EMBL/GenBank/DDBJ databases">
        <authorList>
            <person name="Varghese N."/>
            <person name="Submissions S."/>
        </authorList>
    </citation>
    <scope>NUCLEOTIDE SEQUENCE [LARGE SCALE GENOMIC DNA]</scope>
    <source>
        <strain evidence="2">DSM 19083</strain>
    </source>
</reference>
<evidence type="ECO:0000313" key="1">
    <source>
        <dbReference type="EMBL" id="SFE66808.1"/>
    </source>
</evidence>
<dbReference type="Proteomes" id="UP000198520">
    <property type="component" value="Unassembled WGS sequence"/>
</dbReference>
<keyword evidence="2" id="KW-1185">Reference proteome</keyword>
<organism evidence="1 2">
    <name type="scientific">Flavimobilis marinus</name>
    <dbReference type="NCBI Taxonomy" id="285351"/>
    <lineage>
        <taxon>Bacteria</taxon>
        <taxon>Bacillati</taxon>
        <taxon>Actinomycetota</taxon>
        <taxon>Actinomycetes</taxon>
        <taxon>Micrococcales</taxon>
        <taxon>Jonesiaceae</taxon>
        <taxon>Flavimobilis</taxon>
    </lineage>
</organism>
<dbReference type="AlphaFoldDB" id="A0A1I2CEX4"/>
<dbReference type="RefSeq" id="WP_093374160.1">
    <property type="nucleotide sequence ID" value="NZ_BNAN01000001.1"/>
</dbReference>
<protein>
    <submittedName>
        <fullName evidence="1">Uncharacterized protein</fullName>
    </submittedName>
</protein>
<proteinExistence type="predicted"/>
<sequence length="200" mass="19494">MSGQLVVVAPEAARWLGVEVPASATVVVGGVAGGVGTSTVARLLGDVLVGLRGALVSPQVVDAGTVARAWAVGDEPVPAGVVLVVCGAHPEAVAAGCAVVRDLRARPDAAARTVLLVPVATAGTTAAPSALLAAAADLGVPTGVLPVPRSRALAAGGTLAELERRRVSALWDVGVALAVEVLRASRLHAVGAAGVSGIGR</sequence>
<evidence type="ECO:0000313" key="2">
    <source>
        <dbReference type="Proteomes" id="UP000198520"/>
    </source>
</evidence>
<dbReference type="STRING" id="285351.SAMN04488035_0097"/>
<gene>
    <name evidence="1" type="ORF">SAMN04488035_0097</name>
</gene>